<accession>A0A4R2J6U5</accession>
<comment type="caution">
    <text evidence="4">The sequence shown here is derived from an EMBL/GenBank/DDBJ whole genome shotgun (WGS) entry which is preliminary data.</text>
</comment>
<feature type="domain" description="Type VII secretion system protein EccE" evidence="3">
    <location>
        <begin position="276"/>
        <end position="344"/>
    </location>
</feature>
<feature type="transmembrane region" description="Helical" evidence="2">
    <location>
        <begin position="101"/>
        <end position="121"/>
    </location>
</feature>
<protein>
    <submittedName>
        <fullName evidence="4">Type VII secretion protein EccE</fullName>
    </submittedName>
</protein>
<evidence type="ECO:0000313" key="4">
    <source>
        <dbReference type="EMBL" id="TCO54773.1"/>
    </source>
</evidence>
<dbReference type="InterPro" id="IPR050051">
    <property type="entry name" value="EccE_dom"/>
</dbReference>
<feature type="transmembrane region" description="Helical" evidence="2">
    <location>
        <begin position="127"/>
        <end position="144"/>
    </location>
</feature>
<proteinExistence type="predicted"/>
<keyword evidence="2" id="KW-1133">Transmembrane helix</keyword>
<sequence length="442" mass="46637">MTGFGVPQGEQGSAYAPPRPVPATQPVATVFAAPAALGSTAAAREAALTALATARSASQPPSFVSSTGVGPGPGTPPPPPSPPSPPPSAPGKRRTAGPLGAIRVLQIVCWQLMLVAVVLVLDQRWPTIAAVGVAAAVVVALTAVRVRGRWLYEWVALCVRYLLRDRVRDLTAMDGSGPALLRLISPETTGIDGTVNGDPVYMVSRAAGITAVLQPTSTTLDSAEAMPAPQQLLPAQDEQALAFVAQVIHHAGLNRARHPRIWVALQALRTVDVHRDADVQQVLGNAVRRVRRRLRRDGLPVRPLAEYETLGMLAALAHVNAGRGQVRERWRQWHSGPITQAAFRLDGWSELTAPVAAQLLRWLLTAAPQAAVTVSVTARQSPADVEPVVTASMRIASVGPAALESASGQLSRLVRAWGVSMARLDGEHAWGMAHTLPIGIAH</sequence>
<dbReference type="EMBL" id="SLWS01000008">
    <property type="protein sequence ID" value="TCO54773.1"/>
    <property type="molecule type" value="Genomic_DNA"/>
</dbReference>
<evidence type="ECO:0000256" key="1">
    <source>
        <dbReference type="SAM" id="MobiDB-lite"/>
    </source>
</evidence>
<dbReference type="AlphaFoldDB" id="A0A4R2J6U5"/>
<evidence type="ECO:0000256" key="2">
    <source>
        <dbReference type="SAM" id="Phobius"/>
    </source>
</evidence>
<evidence type="ECO:0000259" key="3">
    <source>
        <dbReference type="Pfam" id="PF11203"/>
    </source>
</evidence>
<reference evidence="4 5" key="1">
    <citation type="submission" date="2019-03" db="EMBL/GenBank/DDBJ databases">
        <title>Genomic Encyclopedia of Type Strains, Phase IV (KMG-IV): sequencing the most valuable type-strain genomes for metagenomic binning, comparative biology and taxonomic classification.</title>
        <authorList>
            <person name="Goeker M."/>
        </authorList>
    </citation>
    <scope>NUCLEOTIDE SEQUENCE [LARGE SCALE GENOMIC DNA]</scope>
    <source>
        <strain evidence="4 5">DSM 45934</strain>
    </source>
</reference>
<feature type="compositionally biased region" description="Pro residues" evidence="1">
    <location>
        <begin position="73"/>
        <end position="89"/>
    </location>
</feature>
<name>A0A4R2J6U5_9PSEU</name>
<feature type="compositionally biased region" description="Low complexity" evidence="1">
    <location>
        <begin position="54"/>
        <end position="68"/>
    </location>
</feature>
<evidence type="ECO:0000313" key="5">
    <source>
        <dbReference type="Proteomes" id="UP000295680"/>
    </source>
</evidence>
<keyword evidence="5" id="KW-1185">Reference proteome</keyword>
<feature type="region of interest" description="Disordered" evidence="1">
    <location>
        <begin position="1"/>
        <end position="23"/>
    </location>
</feature>
<keyword evidence="2" id="KW-0812">Transmembrane</keyword>
<feature type="region of interest" description="Disordered" evidence="1">
    <location>
        <begin position="54"/>
        <end position="95"/>
    </location>
</feature>
<dbReference type="RefSeq" id="WP_243727238.1">
    <property type="nucleotide sequence ID" value="NZ_SLWS01000008.1"/>
</dbReference>
<organism evidence="4 5">
    <name type="scientific">Actinocrispum wychmicini</name>
    <dbReference type="NCBI Taxonomy" id="1213861"/>
    <lineage>
        <taxon>Bacteria</taxon>
        <taxon>Bacillati</taxon>
        <taxon>Actinomycetota</taxon>
        <taxon>Actinomycetes</taxon>
        <taxon>Pseudonocardiales</taxon>
        <taxon>Pseudonocardiaceae</taxon>
        <taxon>Actinocrispum</taxon>
    </lineage>
</organism>
<dbReference type="Pfam" id="PF11203">
    <property type="entry name" value="EccE"/>
    <property type="match status" value="1"/>
</dbReference>
<dbReference type="Proteomes" id="UP000295680">
    <property type="component" value="Unassembled WGS sequence"/>
</dbReference>
<keyword evidence="2" id="KW-0472">Membrane</keyword>
<gene>
    <name evidence="4" type="ORF">EV192_10861</name>
</gene>